<dbReference type="SUPFAM" id="SSF141322">
    <property type="entry name" value="NfeD domain-like"/>
    <property type="match status" value="1"/>
</dbReference>
<protein>
    <submittedName>
        <fullName evidence="8">Membrane-bound ClpP family serine protease</fullName>
    </submittedName>
</protein>
<feature type="domain" description="NfeD integral membrane" evidence="7">
    <location>
        <begin position="5"/>
        <end position="77"/>
    </location>
</feature>
<dbReference type="AlphaFoldDB" id="A0AAX0B0Y7"/>
<dbReference type="GO" id="GO:0005886">
    <property type="term" value="C:plasma membrane"/>
    <property type="evidence" value="ECO:0007669"/>
    <property type="project" value="TreeGrafter"/>
</dbReference>
<dbReference type="Pfam" id="PF01957">
    <property type="entry name" value="NfeD"/>
    <property type="match status" value="1"/>
</dbReference>
<dbReference type="PANTHER" id="PTHR33507:SF3">
    <property type="entry name" value="INNER MEMBRANE PROTEIN YBBJ"/>
    <property type="match status" value="1"/>
</dbReference>
<feature type="transmembrane region" description="Helical" evidence="5">
    <location>
        <begin position="57"/>
        <end position="79"/>
    </location>
</feature>
<dbReference type="Proteomes" id="UP001193748">
    <property type="component" value="Unassembled WGS sequence"/>
</dbReference>
<evidence type="ECO:0000259" key="7">
    <source>
        <dbReference type="Pfam" id="PF24961"/>
    </source>
</evidence>
<evidence type="ECO:0000256" key="4">
    <source>
        <dbReference type="ARBA" id="ARBA00023136"/>
    </source>
</evidence>
<dbReference type="InterPro" id="IPR056739">
    <property type="entry name" value="NfeD_membrane"/>
</dbReference>
<dbReference type="Gene3D" id="2.40.50.140">
    <property type="entry name" value="Nucleic acid-binding proteins"/>
    <property type="match status" value="1"/>
</dbReference>
<keyword evidence="4 5" id="KW-0472">Membrane</keyword>
<evidence type="ECO:0000256" key="3">
    <source>
        <dbReference type="ARBA" id="ARBA00022989"/>
    </source>
</evidence>
<feature type="domain" description="NfeD-like C-terminal" evidence="6">
    <location>
        <begin position="108"/>
        <end position="162"/>
    </location>
</feature>
<evidence type="ECO:0000313" key="9">
    <source>
        <dbReference type="Proteomes" id="UP001193748"/>
    </source>
</evidence>
<keyword evidence="3 5" id="KW-1133">Transmembrane helix</keyword>
<dbReference type="InterPro" id="IPR052165">
    <property type="entry name" value="Membrane_assoc_protease"/>
</dbReference>
<feature type="transmembrane region" description="Helical" evidence="5">
    <location>
        <begin position="6"/>
        <end position="25"/>
    </location>
</feature>
<name>A0AAX0B0Y7_CLOBE</name>
<dbReference type="Pfam" id="PF24961">
    <property type="entry name" value="NfeD_membrane"/>
    <property type="match status" value="1"/>
</dbReference>
<comment type="subcellular location">
    <subcellularLocation>
        <location evidence="1">Membrane</location>
        <topology evidence="1">Multi-pass membrane protein</topology>
    </subcellularLocation>
</comment>
<feature type="transmembrane region" description="Helical" evidence="5">
    <location>
        <begin position="32"/>
        <end position="51"/>
    </location>
</feature>
<dbReference type="PANTHER" id="PTHR33507">
    <property type="entry name" value="INNER MEMBRANE PROTEIN YBBJ"/>
    <property type="match status" value="1"/>
</dbReference>
<dbReference type="EMBL" id="JABSWW010000001">
    <property type="protein sequence ID" value="NRT88746.1"/>
    <property type="molecule type" value="Genomic_DNA"/>
</dbReference>
<dbReference type="GO" id="GO:0006508">
    <property type="term" value="P:proteolysis"/>
    <property type="evidence" value="ECO:0007669"/>
    <property type="project" value="UniProtKB-KW"/>
</dbReference>
<reference evidence="8" key="2">
    <citation type="journal article" date="2022" name="Nat. Biotechnol.">
        <title>Carbon-negative production of acetone and isopropanol by gas fermentation at industrial pilot scale.</title>
        <authorList>
            <person name="Liew F.E."/>
            <person name="Nogle R."/>
            <person name="Abdalla T."/>
            <person name="Rasor B.J."/>
            <person name="Canter C."/>
            <person name="Jensen R.O."/>
            <person name="Wang L."/>
            <person name="Strutz J."/>
            <person name="Chirania P."/>
            <person name="De Tissera S."/>
            <person name="Mueller A.P."/>
            <person name="Ruan Z."/>
            <person name="Gao A."/>
            <person name="Tran L."/>
            <person name="Engle N.L."/>
            <person name="Bromley J.C."/>
            <person name="Daniell J."/>
            <person name="Conrado R."/>
            <person name="Tschaplinski T.J."/>
            <person name="Giannone R.J."/>
            <person name="Hettich R.L."/>
            <person name="Karim A.S."/>
            <person name="Simpson S.D."/>
            <person name="Brown S.D."/>
            <person name="Leang C."/>
            <person name="Jewett M.C."/>
            <person name="Kopke M."/>
        </authorList>
    </citation>
    <scope>NUCLEOTIDE SEQUENCE</scope>
    <source>
        <strain evidence="8">DJ080</strain>
    </source>
</reference>
<sequence length="165" mass="17605">MSAFLPDITVLTVLLLIVGFGLVFLEMHIPGFGLPGIAGAICLILAVALTAENFAQALVMALGILAILGIMLGVVLTFFTKGKLFKPLILPDEQKKEHGYISSSDLDYLLGKTGVAVTDLRPTGSVDIDGVKFDVISEGEYIRKGTNVEIFKVSGVKLLVKKSKI</sequence>
<dbReference type="InterPro" id="IPR002810">
    <property type="entry name" value="NfeD-like_C"/>
</dbReference>
<evidence type="ECO:0000256" key="5">
    <source>
        <dbReference type="SAM" id="Phobius"/>
    </source>
</evidence>
<proteinExistence type="predicted"/>
<reference evidence="8" key="1">
    <citation type="submission" date="2020-05" db="EMBL/GenBank/DDBJ databases">
        <authorList>
            <person name="Brown S."/>
            <person name="Huntemann M."/>
            <person name="Clum A."/>
            <person name="Spunde A."/>
            <person name="Palaniappan K."/>
            <person name="Ritter S."/>
            <person name="Mikhailova N."/>
            <person name="Chen I.-M."/>
            <person name="Stamatis D."/>
            <person name="Reddy T."/>
            <person name="O'Malley R."/>
            <person name="Daum C."/>
            <person name="Shapiro N."/>
            <person name="Ivanova N."/>
            <person name="Kyrpides N."/>
            <person name="Woyke T."/>
        </authorList>
    </citation>
    <scope>NUCLEOTIDE SEQUENCE</scope>
    <source>
        <strain evidence="8">DJ080</strain>
    </source>
</reference>
<keyword evidence="8" id="KW-0645">Protease</keyword>
<evidence type="ECO:0000256" key="1">
    <source>
        <dbReference type="ARBA" id="ARBA00004141"/>
    </source>
</evidence>
<evidence type="ECO:0000259" key="6">
    <source>
        <dbReference type="Pfam" id="PF01957"/>
    </source>
</evidence>
<organism evidence="8 9">
    <name type="scientific">Clostridium beijerinckii</name>
    <name type="common">Clostridium MP</name>
    <dbReference type="NCBI Taxonomy" id="1520"/>
    <lineage>
        <taxon>Bacteria</taxon>
        <taxon>Bacillati</taxon>
        <taxon>Bacillota</taxon>
        <taxon>Clostridia</taxon>
        <taxon>Eubacteriales</taxon>
        <taxon>Clostridiaceae</taxon>
        <taxon>Clostridium</taxon>
    </lineage>
</organism>
<keyword evidence="2 5" id="KW-0812">Transmembrane</keyword>
<keyword evidence="8" id="KW-0378">Hydrolase</keyword>
<gene>
    <name evidence="8" type="ORF">B0H41_002425</name>
</gene>
<evidence type="ECO:0000256" key="2">
    <source>
        <dbReference type="ARBA" id="ARBA00022692"/>
    </source>
</evidence>
<accession>A0AAX0B0Y7</accession>
<dbReference type="GO" id="GO:0008233">
    <property type="term" value="F:peptidase activity"/>
    <property type="evidence" value="ECO:0007669"/>
    <property type="project" value="UniProtKB-KW"/>
</dbReference>
<evidence type="ECO:0000313" key="8">
    <source>
        <dbReference type="EMBL" id="NRT88746.1"/>
    </source>
</evidence>
<dbReference type="RefSeq" id="WP_173710939.1">
    <property type="nucleotide sequence ID" value="NZ_JABSWW010000001.1"/>
</dbReference>
<dbReference type="InterPro" id="IPR012340">
    <property type="entry name" value="NA-bd_OB-fold"/>
</dbReference>
<comment type="caution">
    <text evidence="8">The sequence shown here is derived from an EMBL/GenBank/DDBJ whole genome shotgun (WGS) entry which is preliminary data.</text>
</comment>